<dbReference type="AlphaFoldDB" id="S8G3B5"/>
<dbReference type="HOGENOM" id="CLU_022144_0_0_1"/>
<organism evidence="2 3">
    <name type="scientific">Fomitopsis schrenkii</name>
    <name type="common">Brown rot fungus</name>
    <dbReference type="NCBI Taxonomy" id="2126942"/>
    <lineage>
        <taxon>Eukaryota</taxon>
        <taxon>Fungi</taxon>
        <taxon>Dikarya</taxon>
        <taxon>Basidiomycota</taxon>
        <taxon>Agaricomycotina</taxon>
        <taxon>Agaricomycetes</taxon>
        <taxon>Polyporales</taxon>
        <taxon>Fomitopsis</taxon>
    </lineage>
</organism>
<dbReference type="InParanoid" id="S8G3B5"/>
<dbReference type="eggNOG" id="ENOG502RGNW">
    <property type="taxonomic scope" value="Eukaryota"/>
</dbReference>
<gene>
    <name evidence="2" type="ORF">FOMPIDRAFT_39628</name>
</gene>
<evidence type="ECO:0000313" key="2">
    <source>
        <dbReference type="EMBL" id="EPT04755.1"/>
    </source>
</evidence>
<reference evidence="2 3" key="1">
    <citation type="journal article" date="2012" name="Science">
        <title>The Paleozoic origin of enzymatic lignin decomposition reconstructed from 31 fungal genomes.</title>
        <authorList>
            <person name="Floudas D."/>
            <person name="Binder M."/>
            <person name="Riley R."/>
            <person name="Barry K."/>
            <person name="Blanchette R.A."/>
            <person name="Henrissat B."/>
            <person name="Martinez A.T."/>
            <person name="Otillar R."/>
            <person name="Spatafora J.W."/>
            <person name="Yadav J.S."/>
            <person name="Aerts A."/>
            <person name="Benoit I."/>
            <person name="Boyd A."/>
            <person name="Carlson A."/>
            <person name="Copeland A."/>
            <person name="Coutinho P.M."/>
            <person name="de Vries R.P."/>
            <person name="Ferreira P."/>
            <person name="Findley K."/>
            <person name="Foster B."/>
            <person name="Gaskell J."/>
            <person name="Glotzer D."/>
            <person name="Gorecki P."/>
            <person name="Heitman J."/>
            <person name="Hesse C."/>
            <person name="Hori C."/>
            <person name="Igarashi K."/>
            <person name="Jurgens J.A."/>
            <person name="Kallen N."/>
            <person name="Kersten P."/>
            <person name="Kohler A."/>
            <person name="Kuees U."/>
            <person name="Kumar T.K.A."/>
            <person name="Kuo A."/>
            <person name="LaButti K."/>
            <person name="Larrondo L.F."/>
            <person name="Lindquist E."/>
            <person name="Ling A."/>
            <person name="Lombard V."/>
            <person name="Lucas S."/>
            <person name="Lundell T."/>
            <person name="Martin R."/>
            <person name="McLaughlin D.J."/>
            <person name="Morgenstern I."/>
            <person name="Morin E."/>
            <person name="Murat C."/>
            <person name="Nagy L.G."/>
            <person name="Nolan M."/>
            <person name="Ohm R.A."/>
            <person name="Patyshakuliyeva A."/>
            <person name="Rokas A."/>
            <person name="Ruiz-Duenas F.J."/>
            <person name="Sabat G."/>
            <person name="Salamov A."/>
            <person name="Samejima M."/>
            <person name="Schmutz J."/>
            <person name="Slot J.C."/>
            <person name="St John F."/>
            <person name="Stenlid J."/>
            <person name="Sun H."/>
            <person name="Sun S."/>
            <person name="Syed K."/>
            <person name="Tsang A."/>
            <person name="Wiebenga A."/>
            <person name="Young D."/>
            <person name="Pisabarro A."/>
            <person name="Eastwood D.C."/>
            <person name="Martin F."/>
            <person name="Cullen D."/>
            <person name="Grigoriev I.V."/>
            <person name="Hibbett D.S."/>
        </authorList>
    </citation>
    <scope>NUCLEOTIDE SEQUENCE</scope>
    <source>
        <strain evidence="3">FP-58527</strain>
    </source>
</reference>
<feature type="region of interest" description="Disordered" evidence="1">
    <location>
        <begin position="41"/>
        <end position="84"/>
    </location>
</feature>
<dbReference type="STRING" id="743788.S8G3B5"/>
<dbReference type="OrthoDB" id="3365519at2759"/>
<keyword evidence="3" id="KW-1185">Reference proteome</keyword>
<dbReference type="EMBL" id="KE504125">
    <property type="protein sequence ID" value="EPT04755.1"/>
    <property type="molecule type" value="Genomic_DNA"/>
</dbReference>
<proteinExistence type="predicted"/>
<protein>
    <submittedName>
        <fullName evidence="2">Uncharacterized protein</fullName>
    </submittedName>
</protein>
<dbReference type="Proteomes" id="UP000015241">
    <property type="component" value="Unassembled WGS sequence"/>
</dbReference>
<name>S8G3B5_FOMSC</name>
<evidence type="ECO:0000313" key="3">
    <source>
        <dbReference type="Proteomes" id="UP000015241"/>
    </source>
</evidence>
<sequence length="360" mass="39710">MEYLHARGDPNRIALISELAACCRAYTRVVLRLRTQAEAEARNPSSVPAVAGSQAPSSPPSRRAPSLQRGTSRASSRAPSVSPSYTATVHHVPVRAAQSPLFRLRRAPLLRIFVPSPDGDWLSDESVVTCENELKKAGVAHLMRAGDVVWDVAVGDESNIGRMVWDGAYLLDLDFTWSRIGDLPKYLPTLAFPPSYFHRVIRTQGSGNPICHIDIAPWGEEIAEHLQLLQDRTRTETPQGGHHMVVRWVHRSTFTIGPPAPNKPVRIPSMPNVGPGPSHGAWLVDPGWYGRVVVEAEGTNEGLADLQARCGRAFPPRAVGARAGGEQAAKEQNIVFKILRERSRPGEIWLRTVREKERLR</sequence>
<evidence type="ECO:0000256" key="1">
    <source>
        <dbReference type="SAM" id="MobiDB-lite"/>
    </source>
</evidence>
<feature type="compositionally biased region" description="Low complexity" evidence="1">
    <location>
        <begin position="44"/>
        <end position="84"/>
    </location>
</feature>
<accession>S8G3B5</accession>